<evidence type="ECO:0000313" key="1">
    <source>
        <dbReference type="EMBL" id="RAW31488.1"/>
    </source>
</evidence>
<comment type="caution">
    <text evidence="1">The sequence shown here is derived from an EMBL/GenBank/DDBJ whole genome shotgun (WGS) entry which is preliminary data.</text>
</comment>
<dbReference type="OrthoDB" id="112830at2759"/>
<dbReference type="AlphaFoldDB" id="A0A329S734"/>
<sequence>MCFPDEMRIQLSERRRLYGEKMRIVRAGKTRWIEPGEIWELPERLKWTDREKLWVIRGERWVPTVVRSPGRSQYLLITNISEKKLLLDDYEETGMWLALDSVPKSPGYVSGGSRGYREWQNLAYEATTESRSEDMDEQPEEPIGSLVERPVYPTPRRILQRGQPTRIDPVVVRSRALALDREGPPPDLESTSPGIPQFQVDRDSRALHDRVAALELFQSVGAMSALTK</sequence>
<dbReference type="EMBL" id="MJFZ01000320">
    <property type="protein sequence ID" value="RAW31488.1"/>
    <property type="molecule type" value="Genomic_DNA"/>
</dbReference>
<dbReference type="Proteomes" id="UP000251314">
    <property type="component" value="Unassembled WGS sequence"/>
</dbReference>
<evidence type="ECO:0000313" key="2">
    <source>
        <dbReference type="Proteomes" id="UP000251314"/>
    </source>
</evidence>
<protein>
    <submittedName>
        <fullName evidence="1">Uncharacterized protein</fullName>
    </submittedName>
</protein>
<organism evidence="1 2">
    <name type="scientific">Phytophthora cactorum</name>
    <dbReference type="NCBI Taxonomy" id="29920"/>
    <lineage>
        <taxon>Eukaryota</taxon>
        <taxon>Sar</taxon>
        <taxon>Stramenopiles</taxon>
        <taxon>Oomycota</taxon>
        <taxon>Peronosporomycetes</taxon>
        <taxon>Peronosporales</taxon>
        <taxon>Peronosporaceae</taxon>
        <taxon>Phytophthora</taxon>
    </lineage>
</organism>
<proteinExistence type="predicted"/>
<keyword evidence="2" id="KW-1185">Reference proteome</keyword>
<reference evidence="1 2" key="1">
    <citation type="submission" date="2018-01" db="EMBL/GenBank/DDBJ databases">
        <title>Draft genome of the strawberry crown rot pathogen Phytophthora cactorum.</title>
        <authorList>
            <person name="Armitage A.D."/>
            <person name="Lysoe E."/>
            <person name="Nellist C.F."/>
            <person name="Harrison R.J."/>
            <person name="Brurberg M.B."/>
        </authorList>
    </citation>
    <scope>NUCLEOTIDE SEQUENCE [LARGE SCALE GENOMIC DNA]</scope>
    <source>
        <strain evidence="1 2">10300</strain>
    </source>
</reference>
<name>A0A329S734_9STRA</name>
<accession>A0A329S734</accession>
<dbReference type="VEuPathDB" id="FungiDB:PC110_g12154"/>
<gene>
    <name evidence="1" type="ORF">PC110_g12154</name>
</gene>